<feature type="region of interest" description="Disordered" evidence="1">
    <location>
        <begin position="242"/>
        <end position="300"/>
    </location>
</feature>
<protein>
    <submittedName>
        <fullName evidence="2">Uncharacterized protein</fullName>
    </submittedName>
</protein>
<reference evidence="2" key="1">
    <citation type="journal article" date="2019" name="Environ. Microbiol.">
        <title>Fungal ecological strategies reflected in gene transcription - a case study of two litter decomposers.</title>
        <authorList>
            <person name="Barbi F."/>
            <person name="Kohler A."/>
            <person name="Barry K."/>
            <person name="Baskaran P."/>
            <person name="Daum C."/>
            <person name="Fauchery L."/>
            <person name="Ihrmark K."/>
            <person name="Kuo A."/>
            <person name="LaButti K."/>
            <person name="Lipzen A."/>
            <person name="Morin E."/>
            <person name="Grigoriev I.V."/>
            <person name="Henrissat B."/>
            <person name="Lindahl B."/>
            <person name="Martin F."/>
        </authorList>
    </citation>
    <scope>NUCLEOTIDE SEQUENCE</scope>
    <source>
        <strain evidence="2">JB14</strain>
    </source>
</reference>
<organism evidence="2 3">
    <name type="scientific">Gymnopus androsaceus JB14</name>
    <dbReference type="NCBI Taxonomy" id="1447944"/>
    <lineage>
        <taxon>Eukaryota</taxon>
        <taxon>Fungi</taxon>
        <taxon>Dikarya</taxon>
        <taxon>Basidiomycota</taxon>
        <taxon>Agaricomycotina</taxon>
        <taxon>Agaricomycetes</taxon>
        <taxon>Agaricomycetidae</taxon>
        <taxon>Agaricales</taxon>
        <taxon>Marasmiineae</taxon>
        <taxon>Omphalotaceae</taxon>
        <taxon>Gymnopus</taxon>
    </lineage>
</organism>
<dbReference type="AlphaFoldDB" id="A0A6A4HZ30"/>
<evidence type="ECO:0000256" key="1">
    <source>
        <dbReference type="SAM" id="MobiDB-lite"/>
    </source>
</evidence>
<dbReference type="OrthoDB" id="3010635at2759"/>
<evidence type="ECO:0000313" key="2">
    <source>
        <dbReference type="EMBL" id="KAE9402004.1"/>
    </source>
</evidence>
<dbReference type="EMBL" id="ML769439">
    <property type="protein sequence ID" value="KAE9402004.1"/>
    <property type="molecule type" value="Genomic_DNA"/>
</dbReference>
<name>A0A6A4HZ30_9AGAR</name>
<evidence type="ECO:0000313" key="3">
    <source>
        <dbReference type="Proteomes" id="UP000799118"/>
    </source>
</evidence>
<accession>A0A6A4HZ30</accession>
<dbReference type="Proteomes" id="UP000799118">
    <property type="component" value="Unassembled WGS sequence"/>
</dbReference>
<gene>
    <name evidence="2" type="ORF">BT96DRAFT_991516</name>
</gene>
<keyword evidence="3" id="KW-1185">Reference proteome</keyword>
<proteinExistence type="predicted"/>
<feature type="compositionally biased region" description="Low complexity" evidence="1">
    <location>
        <begin position="250"/>
        <end position="262"/>
    </location>
</feature>
<feature type="compositionally biased region" description="Low complexity" evidence="1">
    <location>
        <begin position="287"/>
        <end position="300"/>
    </location>
</feature>
<sequence>MSFYSSIDWSDTFPNRPSMSDGERAFFHGRPESVEADSIREFRQYATESPRKQRRQNSRFANTEPEFNQNIWTTTETHAAPNPGASSTHGRQVWIPDYSLPVMRRNDNHHLHTDTSKVIADLLYPTVNPSAMGMNRVVWKADVVEECPVCKKLIDKYFEDVEDHVESRHSLDYTVCGCGKWVKREHLAFHIAATHFFCDEVQCRSCAEVVKKREFPDHLAICPALVQFRDHSKAIRVDQLLSRQPPPLRRPIGPTEIIPEIPLTSSPMMDRSRGQSSSTPARRHRTPSISSSSSPLQTSQLRFNPMKSPAREVPARAPSVDPETWTPHQYYGGKYPAASYDARPPAPQHLMDAFLARKAAQEAAERRLLLVPLPVLLLRGSSPLLLHAPCEIVSAMPFAELTGTLSWDITHIALDERTNVPSLAGTLLITNHADNNQWGTVSRSIVTNPSDHPGSPAEVCVTISTVEISFSGDPTCQYHNPTYISKTNNVTTSGELVGTNGSVAIALALGFSSTSSFTVSSHRCNYWYSDTLEVKIGFPDVTDVSESVTNTQTSSFETTYNDVDTITVTMTAADGETCNAISSVTSCTLQATGQIQYLASGWIWFNYDNKTNGHYKWSVNIEAVITDEADRSSYADFTGSVETTTHANYQETRS</sequence>
<feature type="region of interest" description="Disordered" evidence="1">
    <location>
        <begin position="44"/>
        <end position="66"/>
    </location>
</feature>